<evidence type="ECO:0000256" key="2">
    <source>
        <dbReference type="ARBA" id="ARBA00022801"/>
    </source>
</evidence>
<feature type="transmembrane region" description="Helical" evidence="3">
    <location>
        <begin position="436"/>
        <end position="456"/>
    </location>
</feature>
<dbReference type="Gene3D" id="3.40.50.1820">
    <property type="entry name" value="alpha/beta hydrolase"/>
    <property type="match status" value="1"/>
</dbReference>
<dbReference type="InterPro" id="IPR050261">
    <property type="entry name" value="FrsA_esterase"/>
</dbReference>
<accession>A0A840NF27</accession>
<feature type="transmembrane region" description="Helical" evidence="3">
    <location>
        <begin position="403"/>
        <end position="424"/>
    </location>
</feature>
<dbReference type="RefSeq" id="WP_184478636.1">
    <property type="nucleotide sequence ID" value="NZ_JACHIV010000001.1"/>
</dbReference>
<dbReference type="PANTHER" id="PTHR22946:SF9">
    <property type="entry name" value="POLYKETIDE TRANSFERASE AF380"/>
    <property type="match status" value="1"/>
</dbReference>
<feature type="transmembrane region" description="Helical" evidence="3">
    <location>
        <begin position="488"/>
        <end position="509"/>
    </location>
</feature>
<dbReference type="EMBL" id="JACHIV010000001">
    <property type="protein sequence ID" value="MBB5068873.1"/>
    <property type="molecule type" value="Genomic_DNA"/>
</dbReference>
<dbReference type="Pfam" id="PF12146">
    <property type="entry name" value="Hydrolase_4"/>
    <property type="match status" value="1"/>
</dbReference>
<feature type="transmembrane region" description="Helical" evidence="3">
    <location>
        <begin position="309"/>
        <end position="334"/>
    </location>
</feature>
<comment type="caution">
    <text evidence="5">The sequence shown here is derived from an EMBL/GenBank/DDBJ whole genome shotgun (WGS) entry which is preliminary data.</text>
</comment>
<keyword evidence="3" id="KW-1133">Transmembrane helix</keyword>
<evidence type="ECO:0000259" key="4">
    <source>
        <dbReference type="Pfam" id="PF12146"/>
    </source>
</evidence>
<dbReference type="InterPro" id="IPR029058">
    <property type="entry name" value="AB_hydrolase_fold"/>
</dbReference>
<protein>
    <submittedName>
        <fullName evidence="5">Dienelactone hydrolase</fullName>
    </submittedName>
</protein>
<evidence type="ECO:0000313" key="6">
    <source>
        <dbReference type="Proteomes" id="UP000580474"/>
    </source>
</evidence>
<reference evidence="5 6" key="1">
    <citation type="submission" date="2020-08" db="EMBL/GenBank/DDBJ databases">
        <title>Sequencing the genomes of 1000 actinobacteria strains.</title>
        <authorList>
            <person name="Klenk H.-P."/>
        </authorList>
    </citation>
    <scope>NUCLEOTIDE SEQUENCE [LARGE SCALE GENOMIC DNA]</scope>
    <source>
        <strain evidence="5 6">DSM 45582</strain>
    </source>
</reference>
<dbReference type="AlphaFoldDB" id="A0A840NF27"/>
<evidence type="ECO:0000256" key="3">
    <source>
        <dbReference type="SAM" id="Phobius"/>
    </source>
</evidence>
<feature type="transmembrane region" description="Helical" evidence="3">
    <location>
        <begin position="462"/>
        <end position="481"/>
    </location>
</feature>
<evidence type="ECO:0000256" key="1">
    <source>
        <dbReference type="ARBA" id="ARBA00008645"/>
    </source>
</evidence>
<organism evidence="5 6">
    <name type="scientific">Saccharopolyspora gloriosae</name>
    <dbReference type="NCBI Taxonomy" id="455344"/>
    <lineage>
        <taxon>Bacteria</taxon>
        <taxon>Bacillati</taxon>
        <taxon>Actinomycetota</taxon>
        <taxon>Actinomycetes</taxon>
        <taxon>Pseudonocardiales</taxon>
        <taxon>Pseudonocardiaceae</taxon>
        <taxon>Saccharopolyspora</taxon>
    </lineage>
</organism>
<feature type="transmembrane region" description="Helical" evidence="3">
    <location>
        <begin position="271"/>
        <end position="289"/>
    </location>
</feature>
<dbReference type="InterPro" id="IPR022742">
    <property type="entry name" value="Hydrolase_4"/>
</dbReference>
<feature type="transmembrane region" description="Helical" evidence="3">
    <location>
        <begin position="340"/>
        <end position="360"/>
    </location>
</feature>
<keyword evidence="3" id="KW-0472">Membrane</keyword>
<keyword evidence="6" id="KW-1185">Reference proteome</keyword>
<sequence>MTRSSWRGAGSGLLRWSYVVVVVLLLGAGLGPARVDSGVVRTTTVVDGVPVDLVRPADLSAGKAPAVVVAHGYAGSRRLMADWGTTLARSGFVVALPDFAGHGANRTPLPDGAAREPRLAADLTATVGLLRRTPEVDPGRIGLAGHSMGAGAVHRFAAEHPEIAATVAISLPGAGAPPQDPALPEDLLLLTGRYEFPAFHRASEDARRHPFPGSLGGDPAVDNARRARTVDGTEHITILFAPQAHAEAASWLRASLHATTAPVGNAAGERVLAAALLWGAFAIGFLPFARMLFRPAPSDGARAAGPTRIAGAVAAGTAIAVAGSALVPVGWSPLAVGGEIGWFLALFGLGSGLAFTLVAPEPVRCGRPRTPWRSAAVTCYAVLAVAVPIGFGLAEPIPHGPRWWWAPLVVACCGVACAAAEFLVRGLHGWRRDGARAAALGAALLGIGAAAIAGVLPSFVLLIAPLLGALLLWHLAWAALLARSSAPWWLPAVVGGVLLGWPLAAVSPLM</sequence>
<comment type="similarity">
    <text evidence="1">Belongs to the AB hydrolase superfamily.</text>
</comment>
<proteinExistence type="inferred from homology"/>
<gene>
    <name evidence="5" type="ORF">BJ969_001961</name>
</gene>
<feature type="transmembrane region" description="Helical" evidence="3">
    <location>
        <begin position="372"/>
        <end position="391"/>
    </location>
</feature>
<dbReference type="Proteomes" id="UP000580474">
    <property type="component" value="Unassembled WGS sequence"/>
</dbReference>
<keyword evidence="2 5" id="KW-0378">Hydrolase</keyword>
<feature type="domain" description="Serine aminopeptidase S33" evidence="4">
    <location>
        <begin position="66"/>
        <end position="178"/>
    </location>
</feature>
<evidence type="ECO:0000313" key="5">
    <source>
        <dbReference type="EMBL" id="MBB5068873.1"/>
    </source>
</evidence>
<dbReference type="SUPFAM" id="SSF53474">
    <property type="entry name" value="alpha/beta-Hydrolases"/>
    <property type="match status" value="1"/>
</dbReference>
<dbReference type="PANTHER" id="PTHR22946">
    <property type="entry name" value="DIENELACTONE HYDROLASE DOMAIN-CONTAINING PROTEIN-RELATED"/>
    <property type="match status" value="1"/>
</dbReference>
<dbReference type="GO" id="GO:0052689">
    <property type="term" value="F:carboxylic ester hydrolase activity"/>
    <property type="evidence" value="ECO:0007669"/>
    <property type="project" value="UniProtKB-ARBA"/>
</dbReference>
<name>A0A840NF27_9PSEU</name>
<keyword evidence="3" id="KW-0812">Transmembrane</keyword>